<comment type="caution">
    <text evidence="1">The sequence shown here is derived from an EMBL/GenBank/DDBJ whole genome shotgun (WGS) entry which is preliminary data.</text>
</comment>
<sequence>MADADADAAKLVSEERIFPPPTEQKTIPLSILDCTTVRFALTCAAWIYDAPTTSSARLASSPKHLLKSLKSTLEAYPQWAGQLLWNTYDPSNASGHTHRHGRIAVKYGGGQTSGEPGVGFFVARHPGKVEDLIPSVSGRATNNAGRWAIDAQLPSHTLLSPELVAFQDNVSHLGLPAMSIQLTCFADGGYAVGGKMCHALADAASLVTFMHDWARTNRAMASSQPLPTLEPVFDPALLDSLAAGDIDAPQPDLQIVKNVRELPIHRYDWFASGTPNCPPFFRPFTQPPPELDISNNPEWVRGVAIPWEEWDLAVPVRHTIIYFSAEEIRGMHDKASHAGTVKLSKLDALLAHVWACILRARDLGPDEKAYLDMTFGFRTRLGLPEKFLGSPIRLTGVRALTSSAQTNDISSLARQIRETIGRFDKETCQEILHDLAHEPSAQNIWATFLGRHHTLTTSWTNLGLYGVSFSDDGTAPRYVDATMPPSDGLLQVSEAAPRDGKVRTDEGDWAKDGASVSLHLRMDVMEKLCADSSLRAYA</sequence>
<organism evidence="1 2">
    <name type="scientific">Naganishia adeliensis</name>
    <dbReference type="NCBI Taxonomy" id="92952"/>
    <lineage>
        <taxon>Eukaryota</taxon>
        <taxon>Fungi</taxon>
        <taxon>Dikarya</taxon>
        <taxon>Basidiomycota</taxon>
        <taxon>Agaricomycotina</taxon>
        <taxon>Tremellomycetes</taxon>
        <taxon>Filobasidiales</taxon>
        <taxon>Filobasidiaceae</taxon>
        <taxon>Naganishia</taxon>
    </lineage>
</organism>
<gene>
    <name evidence="1" type="ORF">QFC20_001348</name>
</gene>
<name>A0ACC2WRR8_9TREE</name>
<accession>A0ACC2WRR8</accession>
<dbReference type="EMBL" id="JASBWS010000008">
    <property type="protein sequence ID" value="KAJ9114475.1"/>
    <property type="molecule type" value="Genomic_DNA"/>
</dbReference>
<keyword evidence="2" id="KW-1185">Reference proteome</keyword>
<dbReference type="Proteomes" id="UP001230649">
    <property type="component" value="Unassembled WGS sequence"/>
</dbReference>
<proteinExistence type="predicted"/>
<evidence type="ECO:0000313" key="1">
    <source>
        <dbReference type="EMBL" id="KAJ9114475.1"/>
    </source>
</evidence>
<protein>
    <submittedName>
        <fullName evidence="1">Uncharacterized protein</fullName>
    </submittedName>
</protein>
<reference evidence="1" key="1">
    <citation type="submission" date="2023-04" db="EMBL/GenBank/DDBJ databases">
        <title>Draft Genome sequencing of Naganishia species isolated from polar environments using Oxford Nanopore Technology.</title>
        <authorList>
            <person name="Leo P."/>
            <person name="Venkateswaran K."/>
        </authorList>
    </citation>
    <scope>NUCLEOTIDE SEQUENCE</scope>
    <source>
        <strain evidence="1">MNA-CCFEE 5262</strain>
    </source>
</reference>
<evidence type="ECO:0000313" key="2">
    <source>
        <dbReference type="Proteomes" id="UP001230649"/>
    </source>
</evidence>